<proteinExistence type="predicted"/>
<evidence type="ECO:0000313" key="10">
    <source>
        <dbReference type="EMBL" id="EDY19135.1"/>
    </source>
</evidence>
<feature type="transmembrane region" description="Helical" evidence="8">
    <location>
        <begin position="93"/>
        <end position="112"/>
    </location>
</feature>
<dbReference type="PANTHER" id="PTHR33908">
    <property type="entry name" value="MANNOSYLTRANSFERASE YKCB-RELATED"/>
    <property type="match status" value="1"/>
</dbReference>
<evidence type="ECO:0000256" key="2">
    <source>
        <dbReference type="ARBA" id="ARBA00022475"/>
    </source>
</evidence>
<feature type="transmembrane region" description="Helical" evidence="8">
    <location>
        <begin position="349"/>
        <end position="367"/>
    </location>
</feature>
<dbReference type="RefSeq" id="WP_006980637.1">
    <property type="nucleotide sequence ID" value="NZ_ABVL01000009.1"/>
</dbReference>
<feature type="transmembrane region" description="Helical" evidence="8">
    <location>
        <begin position="143"/>
        <end position="161"/>
    </location>
</feature>
<name>B4D324_9BACT</name>
<feature type="transmembrane region" description="Helical" evidence="8">
    <location>
        <begin position="318"/>
        <end position="337"/>
    </location>
</feature>
<dbReference type="AlphaFoldDB" id="B4D324"/>
<keyword evidence="11" id="KW-1185">Reference proteome</keyword>
<comment type="subcellular location">
    <subcellularLocation>
        <location evidence="1">Cell membrane</location>
        <topology evidence="1">Multi-pass membrane protein</topology>
    </subcellularLocation>
</comment>
<keyword evidence="5 8" id="KW-0812">Transmembrane</keyword>
<keyword evidence="3" id="KW-0328">Glycosyltransferase</keyword>
<dbReference type="PANTHER" id="PTHR33908:SF11">
    <property type="entry name" value="MEMBRANE PROTEIN"/>
    <property type="match status" value="1"/>
</dbReference>
<keyword evidence="7 8" id="KW-0472">Membrane</keyword>
<evidence type="ECO:0000256" key="1">
    <source>
        <dbReference type="ARBA" id="ARBA00004651"/>
    </source>
</evidence>
<evidence type="ECO:0000256" key="7">
    <source>
        <dbReference type="ARBA" id="ARBA00023136"/>
    </source>
</evidence>
<evidence type="ECO:0000256" key="5">
    <source>
        <dbReference type="ARBA" id="ARBA00022692"/>
    </source>
</evidence>
<reference evidence="10 11" key="1">
    <citation type="journal article" date="2011" name="J. Bacteriol.">
        <title>Genome sequence of Chthoniobacter flavus Ellin428, an aerobic heterotrophic soil bacterium.</title>
        <authorList>
            <person name="Kant R."/>
            <person name="van Passel M.W."/>
            <person name="Palva A."/>
            <person name="Lucas S."/>
            <person name="Lapidus A."/>
            <person name="Glavina Del Rio T."/>
            <person name="Dalin E."/>
            <person name="Tice H."/>
            <person name="Bruce D."/>
            <person name="Goodwin L."/>
            <person name="Pitluck S."/>
            <person name="Larimer F.W."/>
            <person name="Land M.L."/>
            <person name="Hauser L."/>
            <person name="Sangwan P."/>
            <person name="de Vos W.M."/>
            <person name="Janssen P.H."/>
            <person name="Smidt H."/>
        </authorList>
    </citation>
    <scope>NUCLEOTIDE SEQUENCE [LARGE SCALE GENOMIC DNA]</scope>
    <source>
        <strain evidence="10 11">Ellin428</strain>
    </source>
</reference>
<protein>
    <submittedName>
        <fullName evidence="10">Glycosyl transferase family 39</fullName>
    </submittedName>
</protein>
<dbReference type="GO" id="GO:0005886">
    <property type="term" value="C:plasma membrane"/>
    <property type="evidence" value="ECO:0007669"/>
    <property type="project" value="UniProtKB-SubCell"/>
</dbReference>
<dbReference type="GO" id="GO:0016763">
    <property type="term" value="F:pentosyltransferase activity"/>
    <property type="evidence" value="ECO:0007669"/>
    <property type="project" value="TreeGrafter"/>
</dbReference>
<keyword evidence="2" id="KW-1003">Cell membrane</keyword>
<feature type="domain" description="ArnT-like N-terminal" evidence="9">
    <location>
        <begin position="92"/>
        <end position="233"/>
    </location>
</feature>
<keyword evidence="4 10" id="KW-0808">Transferase</keyword>
<feature type="transmembrane region" description="Helical" evidence="8">
    <location>
        <begin position="293"/>
        <end position="312"/>
    </location>
</feature>
<feature type="transmembrane region" description="Helical" evidence="8">
    <location>
        <begin position="15"/>
        <end position="32"/>
    </location>
</feature>
<comment type="caution">
    <text evidence="10">The sequence shown here is derived from an EMBL/GenBank/DDBJ whole genome shotgun (WGS) entry which is preliminary data.</text>
</comment>
<evidence type="ECO:0000256" key="4">
    <source>
        <dbReference type="ARBA" id="ARBA00022679"/>
    </source>
</evidence>
<evidence type="ECO:0000259" key="9">
    <source>
        <dbReference type="Pfam" id="PF02366"/>
    </source>
</evidence>
<dbReference type="EMBL" id="ABVL01000009">
    <property type="protein sequence ID" value="EDY19135.1"/>
    <property type="molecule type" value="Genomic_DNA"/>
</dbReference>
<keyword evidence="6 8" id="KW-1133">Transmembrane helix</keyword>
<evidence type="ECO:0000313" key="11">
    <source>
        <dbReference type="Proteomes" id="UP000005824"/>
    </source>
</evidence>
<dbReference type="Pfam" id="PF02366">
    <property type="entry name" value="PMT"/>
    <property type="match status" value="1"/>
</dbReference>
<evidence type="ECO:0000256" key="8">
    <source>
        <dbReference type="SAM" id="Phobius"/>
    </source>
</evidence>
<dbReference type="GO" id="GO:0000030">
    <property type="term" value="F:mannosyltransferase activity"/>
    <property type="evidence" value="ECO:0007669"/>
    <property type="project" value="InterPro"/>
</dbReference>
<evidence type="ECO:0000256" key="6">
    <source>
        <dbReference type="ARBA" id="ARBA00022989"/>
    </source>
</evidence>
<gene>
    <name evidence="10" type="ORF">CfE428DRAFT_3312</name>
</gene>
<dbReference type="InParanoid" id="B4D324"/>
<accession>B4D324</accession>
<dbReference type="eggNOG" id="COG1807">
    <property type="taxonomic scope" value="Bacteria"/>
</dbReference>
<sequence>MSEVVRSEEQERPPIGALISWSLILFIAAFLLNTRHNTFPYFYHPDEAVKVEQVRTGNWNFHHPMLLLSATKAAVTLGKVPLEEQRIVETGRAVSAAFTALAIVALSLLGYAWRGWAAALGVGATLLLHHQFFELAHYLKEDTALVFGMALTFLLTFLFAQKPNAVRAAMLGAAVGCAISGKYIGLAVLVVVVPVFWHLPKEGRAARIAAFSAALLAILLLINLPLILNPDAFAHSFDREMQLVVHGQQGATRRIPHSLYLNIFRDNTTPVMWVLLIVFLAERWRARRVLPRVEWLLIAFPFAFTLALSFSPKTNDRYFLPATALFTLFAGIGALDAARLLSRWLPLRWATWAVMVVLVAAQLPSWWRYETAFQHDDNRELIDWVKEHLPPTAVIAKDSRILLPDPNNSRDATRFEPMPQKILAKRYAADLGTIADLRRMGVTHVAISETDYGGFFLDSVHPRKSDVADFERRKDFYSELLRNGDLLFQRDRGTVLYLHPGIRLYAMPPE</sequence>
<feature type="transmembrane region" description="Helical" evidence="8">
    <location>
        <begin position="173"/>
        <end position="196"/>
    </location>
</feature>
<dbReference type="GO" id="GO:0006493">
    <property type="term" value="P:protein O-linked glycosylation"/>
    <property type="evidence" value="ECO:0007669"/>
    <property type="project" value="InterPro"/>
</dbReference>
<feature type="transmembrane region" description="Helical" evidence="8">
    <location>
        <begin position="208"/>
        <end position="228"/>
    </location>
</feature>
<evidence type="ECO:0000256" key="3">
    <source>
        <dbReference type="ARBA" id="ARBA00022676"/>
    </source>
</evidence>
<dbReference type="Proteomes" id="UP000005824">
    <property type="component" value="Unassembled WGS sequence"/>
</dbReference>
<organism evidence="10 11">
    <name type="scientific">Chthoniobacter flavus Ellin428</name>
    <dbReference type="NCBI Taxonomy" id="497964"/>
    <lineage>
        <taxon>Bacteria</taxon>
        <taxon>Pseudomonadati</taxon>
        <taxon>Verrucomicrobiota</taxon>
        <taxon>Spartobacteria</taxon>
        <taxon>Chthoniobacterales</taxon>
        <taxon>Chthoniobacteraceae</taxon>
        <taxon>Chthoniobacter</taxon>
    </lineage>
</organism>
<dbReference type="GO" id="GO:0009103">
    <property type="term" value="P:lipopolysaccharide biosynthetic process"/>
    <property type="evidence" value="ECO:0007669"/>
    <property type="project" value="UniProtKB-ARBA"/>
</dbReference>
<dbReference type="InterPro" id="IPR050297">
    <property type="entry name" value="LipidA_mod_glycosyltrf_83"/>
</dbReference>
<dbReference type="STRING" id="497964.CfE428DRAFT_3312"/>
<dbReference type="InterPro" id="IPR003342">
    <property type="entry name" value="ArnT-like_N"/>
</dbReference>